<keyword evidence="2 3" id="KW-0727">SH2 domain</keyword>
<dbReference type="GO" id="GO:0030971">
    <property type="term" value="F:receptor tyrosine kinase binding"/>
    <property type="evidence" value="ECO:0007669"/>
    <property type="project" value="TreeGrafter"/>
</dbReference>
<dbReference type="Pfam" id="PF00017">
    <property type="entry name" value="SH2"/>
    <property type="match status" value="1"/>
</dbReference>
<feature type="domain" description="SH3" evidence="9">
    <location>
        <begin position="130"/>
        <end position="189"/>
    </location>
</feature>
<evidence type="ECO:0000256" key="5">
    <source>
        <dbReference type="SAM" id="MobiDB-lite"/>
    </source>
</evidence>
<dbReference type="Pfam" id="PF07653">
    <property type="entry name" value="SH3_2"/>
    <property type="match status" value="1"/>
</dbReference>
<dbReference type="CDD" id="cd11767">
    <property type="entry name" value="SH3_Nck_3"/>
    <property type="match status" value="1"/>
</dbReference>
<sequence>MLIILFILILLFGMLDLGRTMPLIQNYALGNVMPKERIILRKRRDDDSSGSKVIDCTKPNLTDINSMLACCKCCARSLSLTLMSITLIYKLKFLVSNTYKAEKQKRTFFNSSVILLYKIYFFWIFLFAKMSEEYIIAEFDYQAQEEQELSIIKGERLVLIDDNKLWWKARNMNGDVGFVPINSNNHNASSAFIDQKENGTNTAIVLFNYTPQREDELALKKGTRLVVLDKSSDGWWKGEEKFGNFRKGWFPSNYVREEEMLENGELGQENEEKNQRNVQRQQKHQQTGRGQQQQNEHLKPISRKVLEIVICLYSFDAQNSQELSFSKNERLDILEHPIDDPDWWLARNQCGQTGLIPTNYIEIVERNPLRSAFDNIHLNSSNKSSNISPSLFASSPQLCSGVYVGSNNNHLNNSNFDQLSGPYSRQPWYFFVNRYYGQITREQADILLRQRGSEGDFLVRDSESMPGDFSISLNDSQKNKHFWIHYDSGSGQFNIGNKRFNSMEALIIYYMSQPIFSDNNFKLFEVYSGNFNEQ</sequence>
<dbReference type="PROSITE" id="PS50002">
    <property type="entry name" value="SH3"/>
    <property type="match status" value="3"/>
</dbReference>
<dbReference type="PANTHER" id="PTHR19969">
    <property type="entry name" value="SH2-SH3 ADAPTOR PROTEIN-RELATED"/>
    <property type="match status" value="1"/>
</dbReference>
<dbReference type="Gene3D" id="3.30.505.10">
    <property type="entry name" value="SH2 domain"/>
    <property type="match status" value="1"/>
</dbReference>
<evidence type="ECO:0000256" key="7">
    <source>
        <dbReference type="SAM" id="SignalP"/>
    </source>
</evidence>
<dbReference type="InterPro" id="IPR051184">
    <property type="entry name" value="Tyrosine-phos_adapter"/>
</dbReference>
<feature type="signal peptide" evidence="7">
    <location>
        <begin position="1"/>
        <end position="20"/>
    </location>
</feature>
<feature type="domain" description="SH3" evidence="9">
    <location>
        <begin position="304"/>
        <end position="366"/>
    </location>
</feature>
<gene>
    <name evidence="10" type="ORF">Mgra_00006220</name>
</gene>
<feature type="transmembrane region" description="Helical" evidence="6">
    <location>
        <begin position="77"/>
        <end position="95"/>
    </location>
</feature>
<feature type="chain" id="PRO_5035741503" evidence="7">
    <location>
        <begin position="21"/>
        <end position="534"/>
    </location>
</feature>
<protein>
    <submittedName>
        <fullName evidence="10">Uncharacterized protein</fullName>
    </submittedName>
</protein>
<dbReference type="EMBL" id="JABEBT010000059">
    <property type="protein sequence ID" value="KAF7634365.1"/>
    <property type="molecule type" value="Genomic_DNA"/>
</dbReference>
<evidence type="ECO:0000256" key="2">
    <source>
        <dbReference type="ARBA" id="ARBA00022999"/>
    </source>
</evidence>
<feature type="domain" description="SH3" evidence="9">
    <location>
        <begin position="198"/>
        <end position="260"/>
    </location>
</feature>
<dbReference type="PRINTS" id="PR00452">
    <property type="entry name" value="SH3DOMAIN"/>
</dbReference>
<feature type="compositionally biased region" description="Low complexity" evidence="5">
    <location>
        <begin position="276"/>
        <end position="294"/>
    </location>
</feature>
<dbReference type="GO" id="GO:0035591">
    <property type="term" value="F:signaling adaptor activity"/>
    <property type="evidence" value="ECO:0007669"/>
    <property type="project" value="TreeGrafter"/>
</dbReference>
<evidence type="ECO:0000313" key="11">
    <source>
        <dbReference type="Proteomes" id="UP000605970"/>
    </source>
</evidence>
<reference evidence="10" key="1">
    <citation type="journal article" date="2020" name="Ecol. Evol.">
        <title>Genome structure and content of the rice root-knot nematode (Meloidogyne graminicola).</title>
        <authorList>
            <person name="Phan N.T."/>
            <person name="Danchin E.G.J."/>
            <person name="Klopp C."/>
            <person name="Perfus-Barbeoch L."/>
            <person name="Kozlowski D.K."/>
            <person name="Koutsovoulos G.D."/>
            <person name="Lopez-Roques C."/>
            <person name="Bouchez O."/>
            <person name="Zahm M."/>
            <person name="Besnard G."/>
            <person name="Bellafiore S."/>
        </authorList>
    </citation>
    <scope>NUCLEOTIDE SEQUENCE</scope>
    <source>
        <strain evidence="10">VN-18</strain>
    </source>
</reference>
<dbReference type="AlphaFoldDB" id="A0A8S9ZM54"/>
<keyword evidence="7" id="KW-0732">Signal</keyword>
<organism evidence="10 11">
    <name type="scientific">Meloidogyne graminicola</name>
    <dbReference type="NCBI Taxonomy" id="189291"/>
    <lineage>
        <taxon>Eukaryota</taxon>
        <taxon>Metazoa</taxon>
        <taxon>Ecdysozoa</taxon>
        <taxon>Nematoda</taxon>
        <taxon>Chromadorea</taxon>
        <taxon>Rhabditida</taxon>
        <taxon>Tylenchina</taxon>
        <taxon>Tylenchomorpha</taxon>
        <taxon>Tylenchoidea</taxon>
        <taxon>Meloidogynidae</taxon>
        <taxon>Meloidogyninae</taxon>
        <taxon>Meloidogyne</taxon>
    </lineage>
</organism>
<evidence type="ECO:0000313" key="10">
    <source>
        <dbReference type="EMBL" id="KAF7634365.1"/>
    </source>
</evidence>
<dbReference type="PANTHER" id="PTHR19969:SF14">
    <property type="entry name" value="DREADLOCKS, ISOFORM B"/>
    <property type="match status" value="1"/>
</dbReference>
<evidence type="ECO:0000256" key="3">
    <source>
        <dbReference type="PROSITE-ProRule" id="PRU00191"/>
    </source>
</evidence>
<dbReference type="GO" id="GO:0048013">
    <property type="term" value="P:ephrin receptor signaling pathway"/>
    <property type="evidence" value="ECO:0007669"/>
    <property type="project" value="TreeGrafter"/>
</dbReference>
<dbReference type="Pfam" id="PF00018">
    <property type="entry name" value="SH3_1"/>
    <property type="match status" value="2"/>
</dbReference>
<proteinExistence type="predicted"/>
<dbReference type="Gene3D" id="2.30.30.40">
    <property type="entry name" value="SH3 Domains"/>
    <property type="match status" value="3"/>
</dbReference>
<dbReference type="GO" id="GO:0016477">
    <property type="term" value="P:cell migration"/>
    <property type="evidence" value="ECO:0007669"/>
    <property type="project" value="TreeGrafter"/>
</dbReference>
<keyword evidence="11" id="KW-1185">Reference proteome</keyword>
<evidence type="ECO:0000256" key="1">
    <source>
        <dbReference type="ARBA" id="ARBA00022443"/>
    </source>
</evidence>
<keyword evidence="6" id="KW-0812">Transmembrane</keyword>
<feature type="region of interest" description="Disordered" evidence="5">
    <location>
        <begin position="262"/>
        <end position="297"/>
    </location>
</feature>
<dbReference type="GO" id="GO:0005737">
    <property type="term" value="C:cytoplasm"/>
    <property type="evidence" value="ECO:0007669"/>
    <property type="project" value="TreeGrafter"/>
</dbReference>
<evidence type="ECO:0000256" key="6">
    <source>
        <dbReference type="SAM" id="Phobius"/>
    </source>
</evidence>
<dbReference type="SMART" id="SM00326">
    <property type="entry name" value="SH3"/>
    <property type="match status" value="3"/>
</dbReference>
<keyword evidence="6" id="KW-0472">Membrane</keyword>
<comment type="caution">
    <text evidence="10">The sequence shown here is derived from an EMBL/GenBank/DDBJ whole genome shotgun (WGS) entry which is preliminary data.</text>
</comment>
<dbReference type="FunFam" id="2.30.30.40:FF:000110">
    <property type="entry name" value="Cytoplasmic protein"/>
    <property type="match status" value="1"/>
</dbReference>
<dbReference type="PRINTS" id="PR00401">
    <property type="entry name" value="SH2DOMAIN"/>
</dbReference>
<dbReference type="SUPFAM" id="SSF50044">
    <property type="entry name" value="SH3-domain"/>
    <property type="match status" value="3"/>
</dbReference>
<accession>A0A8S9ZM54</accession>
<dbReference type="InterPro" id="IPR000980">
    <property type="entry name" value="SH2"/>
</dbReference>
<evidence type="ECO:0000259" key="8">
    <source>
        <dbReference type="PROSITE" id="PS50001"/>
    </source>
</evidence>
<name>A0A8S9ZM54_9BILA</name>
<feature type="domain" description="SH2" evidence="8">
    <location>
        <begin position="434"/>
        <end position="510"/>
    </location>
</feature>
<dbReference type="InterPro" id="IPR036860">
    <property type="entry name" value="SH2_dom_sf"/>
</dbReference>
<keyword evidence="1 4" id="KW-0728">SH3 domain</keyword>
<evidence type="ECO:0000256" key="4">
    <source>
        <dbReference type="PROSITE-ProRule" id="PRU00192"/>
    </source>
</evidence>
<keyword evidence="6" id="KW-1133">Transmembrane helix</keyword>
<dbReference type="InterPro" id="IPR001452">
    <property type="entry name" value="SH3_domain"/>
</dbReference>
<dbReference type="SUPFAM" id="SSF55550">
    <property type="entry name" value="SH2 domain"/>
    <property type="match status" value="1"/>
</dbReference>
<dbReference type="InterPro" id="IPR036028">
    <property type="entry name" value="SH3-like_dom_sf"/>
</dbReference>
<dbReference type="PROSITE" id="PS50001">
    <property type="entry name" value="SH2"/>
    <property type="match status" value="1"/>
</dbReference>
<dbReference type="Proteomes" id="UP000605970">
    <property type="component" value="Unassembled WGS sequence"/>
</dbReference>
<feature type="transmembrane region" description="Helical" evidence="6">
    <location>
        <begin position="107"/>
        <end position="128"/>
    </location>
</feature>
<dbReference type="OrthoDB" id="26539at2759"/>
<dbReference type="SMART" id="SM00252">
    <property type="entry name" value="SH2"/>
    <property type="match status" value="1"/>
</dbReference>
<evidence type="ECO:0000259" key="9">
    <source>
        <dbReference type="PROSITE" id="PS50002"/>
    </source>
</evidence>